<dbReference type="InterPro" id="IPR048254">
    <property type="entry name" value="CDP_ALCOHOL_P_TRANSF_CS"/>
</dbReference>
<feature type="transmembrane region" description="Helical" evidence="13">
    <location>
        <begin position="193"/>
        <end position="212"/>
    </location>
</feature>
<dbReference type="Pfam" id="PF08009">
    <property type="entry name" value="CDP-OH_P_tran_2"/>
    <property type="match status" value="1"/>
</dbReference>
<dbReference type="Gene3D" id="1.20.120.1760">
    <property type="match status" value="1"/>
</dbReference>
<keyword evidence="5 13" id="KW-0812">Transmembrane</keyword>
<evidence type="ECO:0000313" key="15">
    <source>
        <dbReference type="EMBL" id="MBO1078672.1"/>
    </source>
</evidence>
<feature type="transmembrane region" description="Helical" evidence="13">
    <location>
        <begin position="30"/>
        <end position="51"/>
    </location>
</feature>
<keyword evidence="4 11" id="KW-0808">Transferase</keyword>
<keyword evidence="10" id="KW-1208">Phospholipid metabolism</keyword>
<dbReference type="Proteomes" id="UP001518989">
    <property type="component" value="Unassembled WGS sequence"/>
</dbReference>
<feature type="compositionally biased region" description="Polar residues" evidence="12">
    <location>
        <begin position="289"/>
        <end position="300"/>
    </location>
</feature>
<dbReference type="InterPro" id="IPR050324">
    <property type="entry name" value="CDP-alcohol_PTase-I"/>
</dbReference>
<comment type="caution">
    <text evidence="15">The sequence shown here is derived from an EMBL/GenBank/DDBJ whole genome shotgun (WGS) entry which is preliminary data.</text>
</comment>
<evidence type="ECO:0000256" key="6">
    <source>
        <dbReference type="ARBA" id="ARBA00022989"/>
    </source>
</evidence>
<evidence type="ECO:0000256" key="8">
    <source>
        <dbReference type="ARBA" id="ARBA00023136"/>
    </source>
</evidence>
<keyword evidence="6 13" id="KW-1133">Transmembrane helix</keyword>
<dbReference type="EMBL" id="JACTNG010000003">
    <property type="protein sequence ID" value="MBO1078672.1"/>
    <property type="molecule type" value="Genomic_DNA"/>
</dbReference>
<feature type="transmembrane region" description="Helical" evidence="13">
    <location>
        <begin position="154"/>
        <end position="173"/>
    </location>
</feature>
<protein>
    <submittedName>
        <fullName evidence="15">Phosphatidylcholine/phosphatidylserine synthase</fullName>
    </submittedName>
</protein>
<dbReference type="InterPro" id="IPR012616">
    <property type="entry name" value="CDP-OH_P_trans_C"/>
</dbReference>
<evidence type="ECO:0000256" key="13">
    <source>
        <dbReference type="SAM" id="Phobius"/>
    </source>
</evidence>
<sequence length="310" mass="33684">MNAASGTSRRRFRFSPRRRPRFQGQSFNKLIPNIMTMLGLCAGLMAMRFALDGRWEPAATMIMVAAVIDGLDGRLARLLKATSRFGAEFDSLSDFLSFGVAPCMILYMWSMEAWRGLGFVPCVLFAVCMSLRLARFNASLDVGLAPKPAYAQSFFTGVPAPAGAGLVLFPLFLSMAFQGWGWVHMAQGLRHPAFVGLILVVVALMLVSTLPTWSFKNFKVRREAVLPLLISVGAYAALLVGEPWAALAAAGLIYMGMLPFSVRSYLRLKREAEELMEPVPDAAPHADTSETAASEKTTGTPPAGPPVFTP</sequence>
<evidence type="ECO:0000259" key="14">
    <source>
        <dbReference type="Pfam" id="PF08009"/>
    </source>
</evidence>
<dbReference type="InterPro" id="IPR000462">
    <property type="entry name" value="CDP-OH_P_trans"/>
</dbReference>
<name>A0ABS3KMJ9_9PROT</name>
<organism evidence="15 16">
    <name type="scientific">Roseomonas haemaphysalidis</name>
    <dbReference type="NCBI Taxonomy" id="2768162"/>
    <lineage>
        <taxon>Bacteria</taxon>
        <taxon>Pseudomonadati</taxon>
        <taxon>Pseudomonadota</taxon>
        <taxon>Alphaproteobacteria</taxon>
        <taxon>Acetobacterales</taxon>
        <taxon>Roseomonadaceae</taxon>
        <taxon>Roseomonas</taxon>
    </lineage>
</organism>
<evidence type="ECO:0000256" key="10">
    <source>
        <dbReference type="ARBA" id="ARBA00023264"/>
    </source>
</evidence>
<evidence type="ECO:0000256" key="12">
    <source>
        <dbReference type="SAM" id="MobiDB-lite"/>
    </source>
</evidence>
<gene>
    <name evidence="15" type="ORF">IAI61_06490</name>
</gene>
<dbReference type="PANTHER" id="PTHR14269:SF61">
    <property type="entry name" value="CDP-DIACYLGLYCEROL--SERINE O-PHOSPHATIDYLTRANSFERASE"/>
    <property type="match status" value="1"/>
</dbReference>
<keyword evidence="9" id="KW-0594">Phospholipid biosynthesis</keyword>
<reference evidence="15 16" key="1">
    <citation type="submission" date="2020-09" db="EMBL/GenBank/DDBJ databases">
        <title>Roseomonas.</title>
        <authorList>
            <person name="Zhu W."/>
        </authorList>
    </citation>
    <scope>NUCLEOTIDE SEQUENCE [LARGE SCALE GENOMIC DNA]</scope>
    <source>
        <strain evidence="15 16">573</strain>
    </source>
</reference>
<feature type="transmembrane region" description="Helical" evidence="13">
    <location>
        <begin position="224"/>
        <end position="241"/>
    </location>
</feature>
<evidence type="ECO:0000256" key="5">
    <source>
        <dbReference type="ARBA" id="ARBA00022692"/>
    </source>
</evidence>
<keyword evidence="16" id="KW-1185">Reference proteome</keyword>
<evidence type="ECO:0000256" key="11">
    <source>
        <dbReference type="RuleBase" id="RU003750"/>
    </source>
</evidence>
<feature type="region of interest" description="Disordered" evidence="12">
    <location>
        <begin position="277"/>
        <end position="310"/>
    </location>
</feature>
<evidence type="ECO:0000256" key="4">
    <source>
        <dbReference type="ARBA" id="ARBA00022679"/>
    </source>
</evidence>
<comment type="similarity">
    <text evidence="2 11">Belongs to the CDP-alcohol phosphatidyltransferase class-I family.</text>
</comment>
<feature type="domain" description="CDP-alcohol phosphatidyltransferase C-terminal" evidence="14">
    <location>
        <begin position="224"/>
        <end position="259"/>
    </location>
</feature>
<accession>A0ABS3KMJ9</accession>
<keyword evidence="3" id="KW-0444">Lipid biosynthesis</keyword>
<dbReference type="PANTHER" id="PTHR14269">
    <property type="entry name" value="CDP-DIACYLGLYCEROL--GLYCEROL-3-PHOSPHATE 3-PHOSPHATIDYLTRANSFERASE-RELATED"/>
    <property type="match status" value="1"/>
</dbReference>
<proteinExistence type="inferred from homology"/>
<evidence type="ECO:0000256" key="3">
    <source>
        <dbReference type="ARBA" id="ARBA00022516"/>
    </source>
</evidence>
<evidence type="ECO:0000256" key="2">
    <source>
        <dbReference type="ARBA" id="ARBA00010441"/>
    </source>
</evidence>
<dbReference type="Pfam" id="PF01066">
    <property type="entry name" value="CDP-OH_P_transf"/>
    <property type="match status" value="1"/>
</dbReference>
<evidence type="ECO:0000256" key="1">
    <source>
        <dbReference type="ARBA" id="ARBA00004141"/>
    </source>
</evidence>
<keyword evidence="8 13" id="KW-0472">Membrane</keyword>
<evidence type="ECO:0000256" key="9">
    <source>
        <dbReference type="ARBA" id="ARBA00023209"/>
    </source>
</evidence>
<feature type="transmembrane region" description="Helical" evidence="13">
    <location>
        <begin position="247"/>
        <end position="266"/>
    </location>
</feature>
<feature type="transmembrane region" description="Helical" evidence="13">
    <location>
        <begin position="116"/>
        <end position="134"/>
    </location>
</feature>
<dbReference type="RefSeq" id="WP_207416117.1">
    <property type="nucleotide sequence ID" value="NZ_CP061177.1"/>
</dbReference>
<keyword evidence="7" id="KW-0443">Lipid metabolism</keyword>
<dbReference type="PROSITE" id="PS00379">
    <property type="entry name" value="CDP_ALCOHOL_P_TRANSF"/>
    <property type="match status" value="1"/>
</dbReference>
<evidence type="ECO:0000313" key="16">
    <source>
        <dbReference type="Proteomes" id="UP001518989"/>
    </source>
</evidence>
<evidence type="ECO:0000256" key="7">
    <source>
        <dbReference type="ARBA" id="ARBA00023098"/>
    </source>
</evidence>
<comment type="subcellular location">
    <subcellularLocation>
        <location evidence="1">Membrane</location>
        <topology evidence="1">Multi-pass membrane protein</topology>
    </subcellularLocation>
</comment>
<dbReference type="InterPro" id="IPR043130">
    <property type="entry name" value="CDP-OH_PTrfase_TM_dom"/>
</dbReference>